<keyword evidence="4" id="KW-1185">Reference proteome</keyword>
<protein>
    <submittedName>
        <fullName evidence="3">Rrp12p like nucleolar protein</fullName>
    </submittedName>
</protein>
<reference evidence="3" key="1">
    <citation type="submission" date="2022-10" db="EMBL/GenBank/DDBJ databases">
        <title>Adaptive evolution leads to modifications in subtelomeric GC content in a zoonotic Cryptosporidium species.</title>
        <authorList>
            <person name="Li J."/>
            <person name="Feng Y."/>
            <person name="Xiao L."/>
        </authorList>
    </citation>
    <scope>NUCLEOTIDE SEQUENCE</scope>
    <source>
        <strain evidence="3">25894</strain>
    </source>
</reference>
<dbReference type="PANTHER" id="PTHR48287:SF1">
    <property type="entry name" value="ARM REPEAT SUPERFAMILY PROTEIN"/>
    <property type="match status" value="1"/>
</dbReference>
<name>A0ABQ8P3S6_9CRYT</name>
<evidence type="ECO:0000313" key="4">
    <source>
        <dbReference type="Proteomes" id="UP001071777"/>
    </source>
</evidence>
<sequence>MDPLILDVEETLKSLSQKKESYLEAFQSFLIIKDSIISRHEFCTVPKFIELTFEAIDIILTEDKPGSVQAYKDQKTLNGLLILQKRLLGVLDMNVLGINYLAISQVIINRLVNTLIAISRYENTGVEIFHVTSTLKQFCSILDYVQLKPNVFTSLINTYLQNCLPEKQKIEIRVCIVSLLKMVQDNTSIMISIQNIALHYVSMIGQRQLDSSNDFALEHFEQILTPLNHLYFSLIELFEEHQIREYINSLLQLCILKRQKSYSVLVFECLANQVNLLKAIASEHEYIWIPIYTLENLTNKFKETKDTSAIQAYLTTCTNCFNYVLLNVTEDEVQKFNIQATLDTFIHSLRQFMFTPDSNIHSLVINFLTELVFNTKTDIKKHQELDKSAFKYTLFETMISKLIPFCLSILEDYRYKLSWSELLSLLIIIIESWDELTIINFYHSGTLESLKSRRSSGVELFETVISRSLNMASIALCGVPDYSLEYKDLSRMKEELRRIVGSITRAFGPNLVLKYMPLRFDDVELTDTHFSIKSNSWLLPLLRVHITRTYLSFFAEYFLPLAIKLNSYCSEYQETQPNYARLYSILEEQIWALLPGFFDEPLDLLEAFGGNQSELRVYMLQLMDKPGVRNHVCNALLRISRQTFIGRGLSDGKEDEYYDAKKMSNIDSRTYYVAMKTWENNTEALFIHSKTFLSLLIVKFLNCNSENTKEIHIEAKDEQESQLYLACIQNLVPFCDESILQANLKNFYTVWENLAQGVESSKLPFSCGKIIALLDVAIVMFKRISVDKVNTIISYFTRLLKVILIQDNKKHFNEKTKLLRRLYKGLRVGLETLRERSSSFSGMKDQMLNLWKILSLGSGKCPINSLKHRLGALRAFIQLLNKVEDRNFVLCFGNDQIINHLIPEILFSTREPNTTVRINSMALLKSLIECYIEDDKFLETIIVKIITLSQINTEQINNGYIEVSCIISLSRIIFDYGDLLQKNQMGMNSTLQLIINFIMHSLNSNNPLIYLNGLKSVKVCLFRLDTDVMWNYTPTIISNMLNNQFCALKFRMHVRRILISIIKKFGAEKALQAFPSQHAQLYRYLIRKINRSAKKKISRKNQDMFDNIMYEDYDESETKEASSNNYEEIVHAFEDEDDYSSDEEGSYRRKSPLDVTSANRSSQMGAITSRKQRNVGRSLTILDDSYSNTQDPIDLLSTEASSRILSSSTNKMASKRIHTSDGTVEFDKALNKIIVNEEVKPSNAELLDQNANSDYNSLPLTREGIKHFKKGLLSNRQDKRREKKSRKQHVTVKSAKEFKGKRAQGDIYKNGMQPFAYMRLNPALSKEKHKLSATKSLSTIFNKKGNGATESQVSEINIQNTTTFKAHLGGLATLITREGRDKTASSIKSTNPMGRRS</sequence>
<accession>A0ABQ8P3S6</accession>
<dbReference type="InterPro" id="IPR052087">
    <property type="entry name" value="RRP12"/>
</dbReference>
<evidence type="ECO:0000256" key="1">
    <source>
        <dbReference type="SAM" id="MobiDB-lite"/>
    </source>
</evidence>
<dbReference type="EMBL" id="JAPCXB010000125">
    <property type="protein sequence ID" value="KAJ1607107.1"/>
    <property type="molecule type" value="Genomic_DNA"/>
</dbReference>
<comment type="caution">
    <text evidence="3">The sequence shown here is derived from an EMBL/GenBank/DDBJ whole genome shotgun (WGS) entry which is preliminary data.</text>
</comment>
<proteinExistence type="predicted"/>
<gene>
    <name evidence="3" type="ORF">OJ252_2955</name>
</gene>
<feature type="domain" description="RRP12 HEAT" evidence="2">
    <location>
        <begin position="379"/>
        <end position="638"/>
    </location>
</feature>
<organism evidence="3 4">
    <name type="scientific">Cryptosporidium canis</name>
    <dbReference type="NCBI Taxonomy" id="195482"/>
    <lineage>
        <taxon>Eukaryota</taxon>
        <taxon>Sar</taxon>
        <taxon>Alveolata</taxon>
        <taxon>Apicomplexa</taxon>
        <taxon>Conoidasida</taxon>
        <taxon>Coccidia</taxon>
        <taxon>Eucoccidiorida</taxon>
        <taxon>Eimeriorina</taxon>
        <taxon>Cryptosporidiidae</taxon>
        <taxon>Cryptosporidium</taxon>
    </lineage>
</organism>
<dbReference type="Pfam" id="PF08161">
    <property type="entry name" value="RRP12_HEAT"/>
    <property type="match status" value="1"/>
</dbReference>
<dbReference type="InterPro" id="IPR016024">
    <property type="entry name" value="ARM-type_fold"/>
</dbReference>
<evidence type="ECO:0000259" key="2">
    <source>
        <dbReference type="Pfam" id="PF08161"/>
    </source>
</evidence>
<feature type="region of interest" description="Disordered" evidence="1">
    <location>
        <begin position="1134"/>
        <end position="1172"/>
    </location>
</feature>
<feature type="compositionally biased region" description="Polar residues" evidence="1">
    <location>
        <begin position="1154"/>
        <end position="1166"/>
    </location>
</feature>
<dbReference type="InterPro" id="IPR012978">
    <property type="entry name" value="HEAT_RRP12"/>
</dbReference>
<dbReference type="SUPFAM" id="SSF48371">
    <property type="entry name" value="ARM repeat"/>
    <property type="match status" value="2"/>
</dbReference>
<evidence type="ECO:0000313" key="3">
    <source>
        <dbReference type="EMBL" id="KAJ1607107.1"/>
    </source>
</evidence>
<feature type="compositionally biased region" description="Acidic residues" evidence="1">
    <location>
        <begin position="1134"/>
        <end position="1144"/>
    </location>
</feature>
<dbReference type="Proteomes" id="UP001071777">
    <property type="component" value="Unassembled WGS sequence"/>
</dbReference>
<dbReference type="PANTHER" id="PTHR48287">
    <property type="entry name" value="ARM REPEAT SUPERFAMILY PROTEIN"/>
    <property type="match status" value="1"/>
</dbReference>